<dbReference type="GO" id="GO:0016301">
    <property type="term" value="F:kinase activity"/>
    <property type="evidence" value="ECO:0007669"/>
    <property type="project" value="UniProtKB-KW"/>
</dbReference>
<dbReference type="EMBL" id="CAFBML010000073">
    <property type="protein sequence ID" value="CAB4904469.1"/>
    <property type="molecule type" value="Genomic_DNA"/>
</dbReference>
<dbReference type="InterPro" id="IPR050306">
    <property type="entry name" value="PfkB_Carbo_kinase"/>
</dbReference>
<accession>A0A6J7GM39</accession>
<evidence type="ECO:0000313" key="5">
    <source>
        <dbReference type="EMBL" id="CAB4904469.1"/>
    </source>
</evidence>
<comment type="similarity">
    <text evidence="1">Belongs to the carbohydrate kinase PfkB family.</text>
</comment>
<dbReference type="InterPro" id="IPR011611">
    <property type="entry name" value="PfkB_dom"/>
</dbReference>
<dbReference type="SUPFAM" id="SSF53613">
    <property type="entry name" value="Ribokinase-like"/>
    <property type="match status" value="1"/>
</dbReference>
<dbReference type="PANTHER" id="PTHR43085:SF49">
    <property type="entry name" value="5-DEHYDRO-2-DEOXYGLUCONOKINASE"/>
    <property type="match status" value="1"/>
</dbReference>
<dbReference type="AlphaFoldDB" id="A0A6J7GM39"/>
<dbReference type="Pfam" id="PF00294">
    <property type="entry name" value="PfkB"/>
    <property type="match status" value="1"/>
</dbReference>
<dbReference type="InterPro" id="IPR029056">
    <property type="entry name" value="Ribokinase-like"/>
</dbReference>
<keyword evidence="2" id="KW-0808">Transferase</keyword>
<gene>
    <name evidence="5" type="ORF">UFOPK3592_00636</name>
</gene>
<evidence type="ECO:0000256" key="2">
    <source>
        <dbReference type="ARBA" id="ARBA00022679"/>
    </source>
</evidence>
<proteinExistence type="inferred from homology"/>
<evidence type="ECO:0000256" key="3">
    <source>
        <dbReference type="ARBA" id="ARBA00022777"/>
    </source>
</evidence>
<evidence type="ECO:0000259" key="4">
    <source>
        <dbReference type="Pfam" id="PF00294"/>
    </source>
</evidence>
<dbReference type="Gene3D" id="3.40.1190.20">
    <property type="match status" value="1"/>
</dbReference>
<feature type="domain" description="Carbohydrate kinase PfkB" evidence="4">
    <location>
        <begin position="1"/>
        <end position="235"/>
    </location>
</feature>
<sequence length="247" mass="25649">MINKLKSFGVDTSFVGTVENAQTPLAFAALTPPETPTVVFYRGVAAPDTQLTQDSVPAPVVRETKILWISQTSLSQGTTAETCLSWMGLRGSDAHTILDLDYRPQLWASKQDARAMATRAIALASIVVGNLEECEVALGTTDASEAADALLAAGVKLAIIKLGAEGVLIKSASEQIVIPSHPVEVVCGLGAGDAFGGAVCYGLINDWDLEKIGTFANAAGAFVAARLTCADAMPTVAELEKMLAGAV</sequence>
<protein>
    <submittedName>
        <fullName evidence="5">Unannotated protein</fullName>
    </submittedName>
</protein>
<organism evidence="5">
    <name type="scientific">freshwater metagenome</name>
    <dbReference type="NCBI Taxonomy" id="449393"/>
    <lineage>
        <taxon>unclassified sequences</taxon>
        <taxon>metagenomes</taxon>
        <taxon>ecological metagenomes</taxon>
    </lineage>
</organism>
<name>A0A6J7GM39_9ZZZZ</name>
<evidence type="ECO:0000256" key="1">
    <source>
        <dbReference type="ARBA" id="ARBA00010688"/>
    </source>
</evidence>
<reference evidence="5" key="1">
    <citation type="submission" date="2020-05" db="EMBL/GenBank/DDBJ databases">
        <authorList>
            <person name="Chiriac C."/>
            <person name="Salcher M."/>
            <person name="Ghai R."/>
            <person name="Kavagutti S V."/>
        </authorList>
    </citation>
    <scope>NUCLEOTIDE SEQUENCE</scope>
</reference>
<keyword evidence="3" id="KW-0418">Kinase</keyword>
<dbReference type="PANTHER" id="PTHR43085">
    <property type="entry name" value="HEXOKINASE FAMILY MEMBER"/>
    <property type="match status" value="1"/>
</dbReference>